<comment type="caution">
    <text evidence="1">The sequence shown here is derived from an EMBL/GenBank/DDBJ whole genome shotgun (WGS) entry which is preliminary data.</text>
</comment>
<reference evidence="1 2" key="1">
    <citation type="submission" date="2015-07" db="EMBL/GenBank/DDBJ databases">
        <title>Draft genome of Achromobacter spanius.</title>
        <authorList>
            <person name="Wang X."/>
        </authorList>
    </citation>
    <scope>NUCLEOTIDE SEQUENCE [LARGE SCALE GENOMIC DNA]</scope>
    <source>
        <strain evidence="1 2">CGMCC9173</strain>
    </source>
</reference>
<dbReference type="AlphaFoldDB" id="A0AAW3I8N6"/>
<evidence type="ECO:0008006" key="3">
    <source>
        <dbReference type="Google" id="ProtNLM"/>
    </source>
</evidence>
<sequence>MKETCMPKKLGRPCSYTEEIAEKILGRIMEGEGLVTICQADDMPGKSTVYRWLAAPGNDDFRDRYARAREVQADVLADEILRIADTPQIGRKTKIDADGDEEVTEGDMIEHRRLQVDARKWYASKLAPKKYGDKQQIEHSGAVSIADALREAKAKRQQGGSAGEG</sequence>
<protein>
    <recommendedName>
        <fullName evidence="3">Terminase small subunit protein</fullName>
    </recommendedName>
</protein>
<proteinExistence type="predicted"/>
<dbReference type="Proteomes" id="UP000037511">
    <property type="component" value="Unassembled WGS sequence"/>
</dbReference>
<dbReference type="Pfam" id="PF20901">
    <property type="entry name" value="Sf6_terminase"/>
    <property type="match status" value="1"/>
</dbReference>
<accession>A0AAW3I8N6</accession>
<organism evidence="1 2">
    <name type="scientific">Achromobacter spanius</name>
    <dbReference type="NCBI Taxonomy" id="217203"/>
    <lineage>
        <taxon>Bacteria</taxon>
        <taxon>Pseudomonadati</taxon>
        <taxon>Pseudomonadota</taxon>
        <taxon>Betaproteobacteria</taxon>
        <taxon>Burkholderiales</taxon>
        <taxon>Alcaligenaceae</taxon>
        <taxon>Achromobacter</taxon>
    </lineage>
</organism>
<evidence type="ECO:0000313" key="1">
    <source>
        <dbReference type="EMBL" id="KNE28260.1"/>
    </source>
</evidence>
<dbReference type="EMBL" id="LGVG01000008">
    <property type="protein sequence ID" value="KNE28260.1"/>
    <property type="molecule type" value="Genomic_DNA"/>
</dbReference>
<dbReference type="InterPro" id="IPR048683">
    <property type="entry name" value="Sf6_terminase"/>
</dbReference>
<gene>
    <name evidence="1" type="ORF">AFM18_08295</name>
</gene>
<evidence type="ECO:0000313" key="2">
    <source>
        <dbReference type="Proteomes" id="UP000037511"/>
    </source>
</evidence>
<dbReference type="Gene3D" id="1.10.10.60">
    <property type="entry name" value="Homeodomain-like"/>
    <property type="match status" value="1"/>
</dbReference>
<name>A0AAW3I8N6_9BURK</name>